<dbReference type="InterPro" id="IPR024651">
    <property type="entry name" value="FAD-SLDH_ssu"/>
</dbReference>
<dbReference type="EMBL" id="JAMXQU010000005">
    <property type="protein sequence ID" value="MCO6160101.1"/>
    <property type="molecule type" value="Genomic_DNA"/>
</dbReference>
<comment type="caution">
    <text evidence="2">The sequence shown here is derived from an EMBL/GenBank/DDBJ whole genome shotgun (WGS) entry which is preliminary data.</text>
</comment>
<proteinExistence type="predicted"/>
<feature type="chain" id="PRO_5047096722" evidence="1">
    <location>
        <begin position="36"/>
        <end position="175"/>
    </location>
</feature>
<evidence type="ECO:0000313" key="2">
    <source>
        <dbReference type="EMBL" id="MCO6160101.1"/>
    </source>
</evidence>
<name>A0ABT1CH88_9PROT</name>
<gene>
    <name evidence="2" type="ORF">NF685_08680</name>
</gene>
<feature type="signal peptide" evidence="1">
    <location>
        <begin position="1"/>
        <end position="35"/>
    </location>
</feature>
<evidence type="ECO:0000313" key="3">
    <source>
        <dbReference type="Proteomes" id="UP001523401"/>
    </source>
</evidence>
<keyword evidence="1" id="KW-0732">Signal</keyword>
<sequence length="175" mass="19416">MTRMPGFLQSRLTRRQILISSVLGAVASTVTPVFARDVVHDEMTLFMSLSRFATGHDSLDSQVGQALLADMRERDSRLIVRLEALETLIRDGGYQNVEEAEPPLRGREGHALLMTLIKAWYAGILSDGTNAKVYAFEKALMYQPARDAVVIPTFAHNGPNYWVAAPPPVETMPVF</sequence>
<dbReference type="RefSeq" id="WP_252849339.1">
    <property type="nucleotide sequence ID" value="NZ_BAPW01000028.1"/>
</dbReference>
<organism evidence="2 3">
    <name type="scientific">Asaia lannensis NBRC 102526</name>
    <dbReference type="NCBI Taxonomy" id="1307926"/>
    <lineage>
        <taxon>Bacteria</taxon>
        <taxon>Pseudomonadati</taxon>
        <taxon>Pseudomonadota</taxon>
        <taxon>Alphaproteobacteria</taxon>
        <taxon>Acetobacterales</taxon>
        <taxon>Acetobacteraceae</taxon>
        <taxon>Asaia</taxon>
    </lineage>
</organism>
<accession>A0ABT1CH88</accession>
<reference evidence="2 3" key="1">
    <citation type="submission" date="2022-06" db="EMBL/GenBank/DDBJ databases">
        <title>Whole-genome of Asaia lannensis strain LMG 27011T.</title>
        <authorList>
            <person name="Sombolestani A."/>
        </authorList>
    </citation>
    <scope>NUCLEOTIDE SEQUENCE [LARGE SCALE GENOMIC DNA]</scope>
    <source>
        <strain evidence="2 3">NBRC 102526</strain>
    </source>
</reference>
<evidence type="ECO:0000256" key="1">
    <source>
        <dbReference type="SAM" id="SignalP"/>
    </source>
</evidence>
<keyword evidence="3" id="KW-1185">Reference proteome</keyword>
<dbReference type="Proteomes" id="UP001523401">
    <property type="component" value="Unassembled WGS sequence"/>
</dbReference>
<dbReference type="Pfam" id="PF12318">
    <property type="entry name" value="FAD-SLDH"/>
    <property type="match status" value="1"/>
</dbReference>
<protein>
    <submittedName>
        <fullName evidence="2">Sorbitol dehydrogenase family protein</fullName>
    </submittedName>
</protein>